<gene>
    <name evidence="4" type="ORF">GW587_29345</name>
</gene>
<evidence type="ECO:0000256" key="2">
    <source>
        <dbReference type="PROSITE-ProRule" id="PRU00169"/>
    </source>
</evidence>
<keyword evidence="5" id="KW-1185">Reference proteome</keyword>
<dbReference type="Gene3D" id="3.40.50.2300">
    <property type="match status" value="1"/>
</dbReference>
<dbReference type="Pfam" id="PF00072">
    <property type="entry name" value="Response_reg"/>
    <property type="match status" value="1"/>
</dbReference>
<organism evidence="4 5">
    <name type="scientific">Duganella aceris</name>
    <dbReference type="NCBI Taxonomy" id="2703883"/>
    <lineage>
        <taxon>Bacteria</taxon>
        <taxon>Pseudomonadati</taxon>
        <taxon>Pseudomonadota</taxon>
        <taxon>Betaproteobacteria</taxon>
        <taxon>Burkholderiales</taxon>
        <taxon>Oxalobacteraceae</taxon>
        <taxon>Telluria group</taxon>
        <taxon>Duganella</taxon>
    </lineage>
</organism>
<evidence type="ECO:0000256" key="1">
    <source>
        <dbReference type="ARBA" id="ARBA00022553"/>
    </source>
</evidence>
<reference evidence="4 5" key="1">
    <citation type="submission" date="2020-01" db="EMBL/GenBank/DDBJ databases">
        <authorList>
            <person name="Lee S.D."/>
        </authorList>
    </citation>
    <scope>NUCLEOTIDE SEQUENCE [LARGE SCALE GENOMIC DNA]</scope>
    <source>
        <strain evidence="4 5">SAP-35</strain>
    </source>
</reference>
<name>A0ABX0FUG3_9BURK</name>
<dbReference type="PANTHER" id="PTHR44591:SF3">
    <property type="entry name" value="RESPONSE REGULATORY DOMAIN-CONTAINING PROTEIN"/>
    <property type="match status" value="1"/>
</dbReference>
<dbReference type="SMART" id="SM00448">
    <property type="entry name" value="REC"/>
    <property type="match status" value="1"/>
</dbReference>
<accession>A0ABX0FUG3</accession>
<dbReference type="InterPro" id="IPR050595">
    <property type="entry name" value="Bact_response_regulator"/>
</dbReference>
<evidence type="ECO:0000313" key="5">
    <source>
        <dbReference type="Proteomes" id="UP000666369"/>
    </source>
</evidence>
<sequence length="128" mass="14153">MGSQFSPKRILVVDDNRDAADLTAELLELHGHITAAAYGGKEGIQAAIDFDPDMVLLDLGMPEVDGYAVARTLRHMPQFRQPVLIAYTAWNDAETRQRTKAHGFDQHMVKPANLESILAMVDSAHRAQ</sequence>
<dbReference type="PROSITE" id="PS50110">
    <property type="entry name" value="RESPONSE_REGULATORY"/>
    <property type="match status" value="1"/>
</dbReference>
<dbReference type="InterPro" id="IPR001789">
    <property type="entry name" value="Sig_transdc_resp-reg_receiver"/>
</dbReference>
<proteinExistence type="predicted"/>
<feature type="domain" description="Response regulatory" evidence="3">
    <location>
        <begin position="9"/>
        <end position="125"/>
    </location>
</feature>
<dbReference type="EMBL" id="JAADJT010000021">
    <property type="protein sequence ID" value="NGZ88347.1"/>
    <property type="molecule type" value="Genomic_DNA"/>
</dbReference>
<dbReference type="SUPFAM" id="SSF52172">
    <property type="entry name" value="CheY-like"/>
    <property type="match status" value="1"/>
</dbReference>
<reference evidence="5" key="2">
    <citation type="submission" date="2023-07" db="EMBL/GenBank/DDBJ databases">
        <title>Duganella aceri sp. nov., isolated from tree sap.</title>
        <authorList>
            <person name="Kim I.S."/>
        </authorList>
    </citation>
    <scope>NUCLEOTIDE SEQUENCE [LARGE SCALE GENOMIC DNA]</scope>
    <source>
        <strain evidence="5">SAP-35</strain>
    </source>
</reference>
<comment type="caution">
    <text evidence="4">The sequence shown here is derived from an EMBL/GenBank/DDBJ whole genome shotgun (WGS) entry which is preliminary data.</text>
</comment>
<dbReference type="PANTHER" id="PTHR44591">
    <property type="entry name" value="STRESS RESPONSE REGULATOR PROTEIN 1"/>
    <property type="match status" value="1"/>
</dbReference>
<keyword evidence="1 2" id="KW-0597">Phosphoprotein</keyword>
<feature type="modified residue" description="4-aspartylphosphate" evidence="2">
    <location>
        <position position="58"/>
    </location>
</feature>
<dbReference type="RefSeq" id="WP_166108466.1">
    <property type="nucleotide sequence ID" value="NZ_JAADJT010000021.1"/>
</dbReference>
<evidence type="ECO:0000313" key="4">
    <source>
        <dbReference type="EMBL" id="NGZ88347.1"/>
    </source>
</evidence>
<evidence type="ECO:0000259" key="3">
    <source>
        <dbReference type="PROSITE" id="PS50110"/>
    </source>
</evidence>
<protein>
    <submittedName>
        <fullName evidence="4">Response regulator</fullName>
    </submittedName>
</protein>
<dbReference type="InterPro" id="IPR011006">
    <property type="entry name" value="CheY-like_superfamily"/>
</dbReference>
<dbReference type="Proteomes" id="UP000666369">
    <property type="component" value="Unassembled WGS sequence"/>
</dbReference>